<dbReference type="SUPFAM" id="SSF103473">
    <property type="entry name" value="MFS general substrate transporter"/>
    <property type="match status" value="1"/>
</dbReference>
<feature type="transmembrane region" description="Helical" evidence="7">
    <location>
        <begin position="203"/>
        <end position="221"/>
    </location>
</feature>
<keyword evidence="5 7" id="KW-1133">Transmembrane helix</keyword>
<dbReference type="Pfam" id="PF03092">
    <property type="entry name" value="BT1"/>
    <property type="match status" value="1"/>
</dbReference>
<dbReference type="CDD" id="cd17484">
    <property type="entry name" value="MFS_FBT"/>
    <property type="match status" value="1"/>
</dbReference>
<evidence type="ECO:0000313" key="8">
    <source>
        <dbReference type="EMBL" id="KAK7383382.1"/>
    </source>
</evidence>
<accession>A0AAN9X099</accession>
<feature type="transmembrane region" description="Helical" evidence="7">
    <location>
        <begin position="324"/>
        <end position="344"/>
    </location>
</feature>
<comment type="caution">
    <text evidence="8">The sequence shown here is derived from an EMBL/GenBank/DDBJ whole genome shotgun (WGS) entry which is preliminary data.</text>
</comment>
<dbReference type="InterPro" id="IPR039309">
    <property type="entry name" value="BT1"/>
</dbReference>
<comment type="subcellular location">
    <subcellularLocation>
        <location evidence="1">Membrane</location>
        <topology evidence="1">Multi-pass membrane protein</topology>
    </subcellularLocation>
</comment>
<comment type="similarity">
    <text evidence="2">Belongs to the major facilitator superfamily. Folate-biopterin transporter (TC 2.A.71) family.</text>
</comment>
<dbReference type="InterPro" id="IPR004324">
    <property type="entry name" value="FBT"/>
</dbReference>
<evidence type="ECO:0000256" key="7">
    <source>
        <dbReference type="SAM" id="Phobius"/>
    </source>
</evidence>
<evidence type="ECO:0000256" key="5">
    <source>
        <dbReference type="ARBA" id="ARBA00022989"/>
    </source>
</evidence>
<dbReference type="NCBIfam" id="TIGR00788">
    <property type="entry name" value="fbt"/>
    <property type="match status" value="1"/>
</dbReference>
<feature type="transmembrane region" description="Helical" evidence="7">
    <location>
        <begin position="36"/>
        <end position="56"/>
    </location>
</feature>
<evidence type="ECO:0000256" key="6">
    <source>
        <dbReference type="ARBA" id="ARBA00023136"/>
    </source>
</evidence>
<evidence type="ECO:0000256" key="1">
    <source>
        <dbReference type="ARBA" id="ARBA00004141"/>
    </source>
</evidence>
<dbReference type="InterPro" id="IPR036259">
    <property type="entry name" value="MFS_trans_sf"/>
</dbReference>
<feature type="transmembrane region" description="Helical" evidence="7">
    <location>
        <begin position="108"/>
        <end position="127"/>
    </location>
</feature>
<reference evidence="8 9" key="1">
    <citation type="submission" date="2024-01" db="EMBL/GenBank/DDBJ databases">
        <title>The genomes of 5 underutilized Papilionoideae crops provide insights into root nodulation and disease resistanc.</title>
        <authorList>
            <person name="Jiang F."/>
        </authorList>
    </citation>
    <scope>NUCLEOTIDE SEQUENCE [LARGE SCALE GENOMIC DNA]</scope>
    <source>
        <strain evidence="8">DUOXIRENSHENG_FW03</strain>
        <tissue evidence="8">Leaves</tissue>
    </source>
</reference>
<keyword evidence="4 7" id="KW-0812">Transmembrane</keyword>
<gene>
    <name evidence="8" type="ORF">VNO78_29060</name>
</gene>
<dbReference type="Proteomes" id="UP001386955">
    <property type="component" value="Unassembled WGS sequence"/>
</dbReference>
<dbReference type="EMBL" id="JAYMYS010000008">
    <property type="protein sequence ID" value="KAK7383382.1"/>
    <property type="molecule type" value="Genomic_DNA"/>
</dbReference>
<evidence type="ECO:0008006" key="10">
    <source>
        <dbReference type="Google" id="ProtNLM"/>
    </source>
</evidence>
<feature type="transmembrane region" description="Helical" evidence="7">
    <location>
        <begin position="260"/>
        <end position="281"/>
    </location>
</feature>
<sequence length="488" mass="54147">MGENENGKNKSKKTILSLVTEPIQWLRMLSTQLNPATVMGIFVIYGLGQGFSGSLFKVVADYYWKDVQKLQPSTVQLYVGFYFIPWLLKPLWGILTDAFPVRGYHRRPYFLLAGLIGTVSASTLALAGNLAALAALLCFLGVSASLAIADVTIDACIARSSIEVRDLAPDLQSLCGLCSGAGALLGYLASGFFVHRLGPQESLGLLALSPALTIVLGFVIYENRTTGFHAEKKQVMEIVGMKIRSMYQTIMYPQVWKPSLYMFLALALNVSIHEGHFYWYTDPKAGPSFSQEFVGVIYAIGAVASLLGVLIYHKVLKDYAFRDLLFYAQLLYGISGVLDLLFILRWNLVVGIPDYFFVVIEESATRITSKLRWMPMMVLSTQLCPLGIEGTFFAMLMCIDSTGVLLSRWGGGLLLHLLHITRTDFTNLWLAALIRDMIRFAILALVFLVPKTGQYEQLLPSEVSEKNTNDKVDEETLELVPINGKTEV</sequence>
<dbReference type="AlphaFoldDB" id="A0AAN9X099"/>
<dbReference type="PANTHER" id="PTHR31585:SF44">
    <property type="entry name" value="FOLATE-BIOPTERIN TRANSPORTER 6-RELATED"/>
    <property type="match status" value="1"/>
</dbReference>
<dbReference type="GO" id="GO:0016020">
    <property type="term" value="C:membrane"/>
    <property type="evidence" value="ECO:0007669"/>
    <property type="project" value="UniProtKB-SubCell"/>
</dbReference>
<keyword evidence="6 7" id="KW-0472">Membrane</keyword>
<feature type="transmembrane region" description="Helical" evidence="7">
    <location>
        <begin position="293"/>
        <end position="312"/>
    </location>
</feature>
<proteinExistence type="inferred from homology"/>
<feature type="transmembrane region" description="Helical" evidence="7">
    <location>
        <begin position="76"/>
        <end position="96"/>
    </location>
</feature>
<evidence type="ECO:0000313" key="9">
    <source>
        <dbReference type="Proteomes" id="UP001386955"/>
    </source>
</evidence>
<feature type="transmembrane region" description="Helical" evidence="7">
    <location>
        <begin position="174"/>
        <end position="197"/>
    </location>
</feature>
<keyword evidence="3" id="KW-0813">Transport</keyword>
<evidence type="ECO:0000256" key="2">
    <source>
        <dbReference type="ARBA" id="ARBA00007015"/>
    </source>
</evidence>
<dbReference type="PANTHER" id="PTHR31585">
    <property type="entry name" value="FOLATE-BIOPTERIN TRANSPORTER 1, CHLOROPLASTIC"/>
    <property type="match status" value="1"/>
</dbReference>
<evidence type="ECO:0000256" key="3">
    <source>
        <dbReference type="ARBA" id="ARBA00022448"/>
    </source>
</evidence>
<protein>
    <recommendedName>
        <fullName evidence="10">Folate-biopterin transporter 6</fullName>
    </recommendedName>
</protein>
<evidence type="ECO:0000256" key="4">
    <source>
        <dbReference type="ARBA" id="ARBA00022692"/>
    </source>
</evidence>
<keyword evidence="9" id="KW-1185">Reference proteome</keyword>
<name>A0AAN9X099_PSOTE</name>
<organism evidence="8 9">
    <name type="scientific">Psophocarpus tetragonolobus</name>
    <name type="common">Winged bean</name>
    <name type="synonym">Dolichos tetragonolobus</name>
    <dbReference type="NCBI Taxonomy" id="3891"/>
    <lineage>
        <taxon>Eukaryota</taxon>
        <taxon>Viridiplantae</taxon>
        <taxon>Streptophyta</taxon>
        <taxon>Embryophyta</taxon>
        <taxon>Tracheophyta</taxon>
        <taxon>Spermatophyta</taxon>
        <taxon>Magnoliopsida</taxon>
        <taxon>eudicotyledons</taxon>
        <taxon>Gunneridae</taxon>
        <taxon>Pentapetalae</taxon>
        <taxon>rosids</taxon>
        <taxon>fabids</taxon>
        <taxon>Fabales</taxon>
        <taxon>Fabaceae</taxon>
        <taxon>Papilionoideae</taxon>
        <taxon>50 kb inversion clade</taxon>
        <taxon>NPAAA clade</taxon>
        <taxon>indigoferoid/millettioid clade</taxon>
        <taxon>Phaseoleae</taxon>
        <taxon>Psophocarpus</taxon>
    </lineage>
</organism>
<dbReference type="Gene3D" id="1.20.1250.20">
    <property type="entry name" value="MFS general substrate transporter like domains"/>
    <property type="match status" value="1"/>
</dbReference>
<feature type="transmembrane region" description="Helical" evidence="7">
    <location>
        <begin position="133"/>
        <end position="153"/>
    </location>
</feature>